<dbReference type="AlphaFoldDB" id="A0A422MZN3"/>
<gene>
    <name evidence="2" type="ORF">Tco025E_09180</name>
</gene>
<accession>A0A422MZN3</accession>
<organism evidence="2 3">
    <name type="scientific">Trypanosoma conorhini</name>
    <dbReference type="NCBI Taxonomy" id="83891"/>
    <lineage>
        <taxon>Eukaryota</taxon>
        <taxon>Discoba</taxon>
        <taxon>Euglenozoa</taxon>
        <taxon>Kinetoplastea</taxon>
        <taxon>Metakinetoplastina</taxon>
        <taxon>Trypanosomatida</taxon>
        <taxon>Trypanosomatidae</taxon>
        <taxon>Trypanosoma</taxon>
    </lineage>
</organism>
<dbReference type="GeneID" id="40322791"/>
<comment type="caution">
    <text evidence="2">The sequence shown here is derived from an EMBL/GenBank/DDBJ whole genome shotgun (WGS) entry which is preliminary data.</text>
</comment>
<name>A0A422MZN3_9TRYP</name>
<evidence type="ECO:0000313" key="2">
    <source>
        <dbReference type="EMBL" id="RNE98669.1"/>
    </source>
</evidence>
<keyword evidence="3" id="KW-1185">Reference proteome</keyword>
<keyword evidence="1" id="KW-0472">Membrane</keyword>
<reference evidence="2 3" key="1">
    <citation type="journal article" date="2018" name="BMC Genomics">
        <title>Genomic comparison of Trypanosoma conorhini and Trypanosoma rangeli to Trypanosoma cruzi strains of high and low virulence.</title>
        <authorList>
            <person name="Bradwell K.R."/>
            <person name="Koparde V.N."/>
            <person name="Matveyev A.V."/>
            <person name="Serrano M.G."/>
            <person name="Alves J.M."/>
            <person name="Parikh H."/>
            <person name="Huang B."/>
            <person name="Lee V."/>
            <person name="Espinosa-Alvarez O."/>
            <person name="Ortiz P.A."/>
            <person name="Costa-Martins A.G."/>
            <person name="Teixeira M.M."/>
            <person name="Buck G.A."/>
        </authorList>
    </citation>
    <scope>NUCLEOTIDE SEQUENCE [LARGE SCALE GENOMIC DNA]</scope>
    <source>
        <strain evidence="2 3">025E</strain>
    </source>
</reference>
<protein>
    <submittedName>
        <fullName evidence="2">Uncharacterized protein</fullName>
    </submittedName>
</protein>
<dbReference type="Proteomes" id="UP000284403">
    <property type="component" value="Unassembled WGS sequence"/>
</dbReference>
<dbReference type="RefSeq" id="XP_029223878.1">
    <property type="nucleotide sequence ID" value="XM_029376005.1"/>
</dbReference>
<proteinExistence type="predicted"/>
<dbReference type="EMBL" id="MKKU01001016">
    <property type="protein sequence ID" value="RNE98669.1"/>
    <property type="molecule type" value="Genomic_DNA"/>
</dbReference>
<sequence length="147" mass="16134">MTRHKALELRWVPGDKPAAMEVRLMTHRAEEVRKAAYIRFRRTTAGQVKEGNKLEKAQPWRAHEWPPQTAASVVVVVVVVAAAVVVVVAAVVRLHSYQMDLAASKPVAVVDRSVAAEAHSSRLRDAVAAAEVSCRRVHPSRSSSSVR</sequence>
<keyword evidence="1" id="KW-0812">Transmembrane</keyword>
<evidence type="ECO:0000313" key="3">
    <source>
        <dbReference type="Proteomes" id="UP000284403"/>
    </source>
</evidence>
<keyword evidence="1" id="KW-1133">Transmembrane helix</keyword>
<feature type="transmembrane region" description="Helical" evidence="1">
    <location>
        <begin position="70"/>
        <end position="92"/>
    </location>
</feature>
<evidence type="ECO:0000256" key="1">
    <source>
        <dbReference type="SAM" id="Phobius"/>
    </source>
</evidence>